<evidence type="ECO:0000259" key="1">
    <source>
        <dbReference type="Pfam" id="PF00733"/>
    </source>
</evidence>
<dbReference type="InterPro" id="IPR001962">
    <property type="entry name" value="Asn_synthase"/>
</dbReference>
<gene>
    <name evidence="2" type="ordered locus">CCNA_02794</name>
</gene>
<dbReference type="OrthoDB" id="7053173at2"/>
<dbReference type="GeneID" id="7331118"/>
<evidence type="ECO:0000313" key="3">
    <source>
        <dbReference type="Proteomes" id="UP000001364"/>
    </source>
</evidence>
<evidence type="ECO:0000313" key="2">
    <source>
        <dbReference type="EMBL" id="ACL96259.1"/>
    </source>
</evidence>
<dbReference type="KEGG" id="ccs:CCNA_02794"/>
<dbReference type="PATRIC" id="fig|565050.3.peg.2734"/>
<dbReference type="Pfam" id="PF00733">
    <property type="entry name" value="Asn_synthase"/>
    <property type="match status" value="1"/>
</dbReference>
<dbReference type="HOGENOM" id="CLU_031685_1_0_5"/>
<dbReference type="Gene3D" id="3.40.50.620">
    <property type="entry name" value="HUPs"/>
    <property type="match status" value="1"/>
</dbReference>
<name>A0A0H3CA04_CAUVN</name>
<dbReference type="SUPFAM" id="SSF52402">
    <property type="entry name" value="Adenine nucleotide alpha hydrolases-like"/>
    <property type="match status" value="1"/>
</dbReference>
<sequence>MMGEYLALVWPRGAPSQAAETKRAAIQAEGGWRLAHRAQQIAVFIRGARPLLVRAVPDQGGAVIGELFDTAATREGRTRDFSLRRMANLPPPQTARLLTRDAWGRYVAILKAGDAPPTLVRDPTGALDCLTWIRDEVMFVASTPPAQGPCAPVGLAVDWVKLGDLLARGNLWSEICPLKGVEALGAGVMRTGWRAGEATRLWRPADHARGSRTWIDPKGLADLVDACVAALAKDRAPILLEISGGLDSAIVASSLARCRAPVIAAFNAYWPQREGDERVWAQRIADHFGFTLITSRRDLMAVDAAMLDQTAGSARPGLNAQDPDLDRDLADHLRRVGAQALFTGQGGDGVFYQMGHPALAADILCGRPAPAGRAASLAMLSRRTRATVWSLMARAAQPLARTSPGVPPPSFLADSVAIPAPHPWVADHRGVSPAKRIQIRGLTNIQTAYGDSLRGRAADLIHPLMAQPLVEACLGVPAPILALGQLDRPYARAAFADRLPPVSLLRRSKGDVSVFFSKSLAASLPTLRPFLLEGRLASQGLIDVDRLEPLLYCEPMIWRDCVGEVMLTATLEAWVRAWERKIRSA</sequence>
<dbReference type="RefSeq" id="YP_002518167.1">
    <property type="nucleotide sequence ID" value="NC_011916.1"/>
</dbReference>
<organism evidence="2 3">
    <name type="scientific">Caulobacter vibrioides (strain NA1000 / CB15N)</name>
    <name type="common">Caulobacter crescentus</name>
    <dbReference type="NCBI Taxonomy" id="565050"/>
    <lineage>
        <taxon>Bacteria</taxon>
        <taxon>Pseudomonadati</taxon>
        <taxon>Pseudomonadota</taxon>
        <taxon>Alphaproteobacteria</taxon>
        <taxon>Caulobacterales</taxon>
        <taxon>Caulobacteraceae</taxon>
        <taxon>Caulobacter</taxon>
    </lineage>
</organism>
<dbReference type="AlphaFoldDB" id="A0A0H3CA04"/>
<protein>
    <submittedName>
        <fullName evidence="2">Asparagine synthetase C-terminal domain protein</fullName>
        <ecNumber evidence="2">6.3.5.4</ecNumber>
    </submittedName>
</protein>
<accession>A0A0H3CA04</accession>
<dbReference type="GO" id="GO:0004066">
    <property type="term" value="F:asparagine synthase (glutamine-hydrolyzing) activity"/>
    <property type="evidence" value="ECO:0007669"/>
    <property type="project" value="UniProtKB-EC"/>
</dbReference>
<dbReference type="EC" id="6.3.5.4" evidence="2"/>
<keyword evidence="2" id="KW-0436">Ligase</keyword>
<keyword evidence="3" id="KW-1185">Reference proteome</keyword>
<dbReference type="EMBL" id="CP001340">
    <property type="protein sequence ID" value="ACL96259.1"/>
    <property type="molecule type" value="Genomic_DNA"/>
</dbReference>
<feature type="domain" description="Asparagine synthetase" evidence="1">
    <location>
        <begin position="220"/>
        <end position="551"/>
    </location>
</feature>
<dbReference type="InterPro" id="IPR014729">
    <property type="entry name" value="Rossmann-like_a/b/a_fold"/>
</dbReference>
<dbReference type="RefSeq" id="WP_010920557.1">
    <property type="nucleotide sequence ID" value="NC_011916.1"/>
</dbReference>
<reference evidence="2 3" key="1">
    <citation type="journal article" date="2010" name="J. Bacteriol.">
        <title>The genetic basis of laboratory adaptation in Caulobacter crescentus.</title>
        <authorList>
            <person name="Marks M.E."/>
            <person name="Castro-Rojas C.M."/>
            <person name="Teiling C."/>
            <person name="Du L."/>
            <person name="Kapatral V."/>
            <person name="Walunas T.L."/>
            <person name="Crosson S."/>
        </authorList>
    </citation>
    <scope>NUCLEOTIDE SEQUENCE [LARGE SCALE GENOMIC DNA]</scope>
    <source>
        <strain evidence="3">NA1000 / CB15N</strain>
    </source>
</reference>
<dbReference type="Proteomes" id="UP000001364">
    <property type="component" value="Chromosome"/>
</dbReference>
<dbReference type="GO" id="GO:0006529">
    <property type="term" value="P:asparagine biosynthetic process"/>
    <property type="evidence" value="ECO:0007669"/>
    <property type="project" value="InterPro"/>
</dbReference>
<proteinExistence type="predicted"/>